<feature type="region of interest" description="Disordered" evidence="2">
    <location>
        <begin position="363"/>
        <end position="383"/>
    </location>
</feature>
<dbReference type="AlphaFoldDB" id="A0A916TL74"/>
<comment type="caution">
    <text evidence="4">The sequence shown here is derived from an EMBL/GenBank/DDBJ whole genome shotgun (WGS) entry which is preliminary data.</text>
</comment>
<proteinExistence type="predicted"/>
<feature type="coiled-coil region" evidence="1">
    <location>
        <begin position="179"/>
        <end position="229"/>
    </location>
</feature>
<dbReference type="InterPro" id="IPR009628">
    <property type="entry name" value="Phage_tape_measure_N"/>
</dbReference>
<accession>A0A916TL74</accession>
<dbReference type="OrthoDB" id="7710249at2"/>
<gene>
    <name evidence="4" type="ORF">GCM10011316_29420</name>
</gene>
<evidence type="ECO:0000259" key="3">
    <source>
        <dbReference type="Pfam" id="PF06791"/>
    </source>
</evidence>
<reference evidence="4" key="2">
    <citation type="submission" date="2020-09" db="EMBL/GenBank/DDBJ databases">
        <authorList>
            <person name="Sun Q."/>
            <person name="Zhou Y."/>
        </authorList>
    </citation>
    <scope>NUCLEOTIDE SEQUENCE</scope>
    <source>
        <strain evidence="4">CGMCC 1.12426</strain>
    </source>
</reference>
<name>A0A916TL74_9HYPH</name>
<dbReference type="EMBL" id="BMFA01000008">
    <property type="protein sequence ID" value="GGB55469.1"/>
    <property type="molecule type" value="Genomic_DNA"/>
</dbReference>
<protein>
    <recommendedName>
        <fullName evidence="3">Bacteriophage tail tape measure N-terminal domain-containing protein</fullName>
    </recommendedName>
</protein>
<reference evidence="4" key="1">
    <citation type="journal article" date="2014" name="Int. J. Syst. Evol. Microbiol.">
        <title>Complete genome sequence of Corynebacterium casei LMG S-19264T (=DSM 44701T), isolated from a smear-ripened cheese.</title>
        <authorList>
            <consortium name="US DOE Joint Genome Institute (JGI-PGF)"/>
            <person name="Walter F."/>
            <person name="Albersmeier A."/>
            <person name="Kalinowski J."/>
            <person name="Ruckert C."/>
        </authorList>
    </citation>
    <scope>NUCLEOTIDE SEQUENCE</scope>
    <source>
        <strain evidence="4">CGMCC 1.12426</strain>
    </source>
</reference>
<organism evidence="4 5">
    <name type="scientific">Roseibium aquae</name>
    <dbReference type="NCBI Taxonomy" id="1323746"/>
    <lineage>
        <taxon>Bacteria</taxon>
        <taxon>Pseudomonadati</taxon>
        <taxon>Pseudomonadota</taxon>
        <taxon>Alphaproteobacteria</taxon>
        <taxon>Hyphomicrobiales</taxon>
        <taxon>Stappiaceae</taxon>
        <taxon>Roseibium</taxon>
    </lineage>
</organism>
<dbReference type="Pfam" id="PF06791">
    <property type="entry name" value="TMP_2"/>
    <property type="match status" value="1"/>
</dbReference>
<dbReference type="Proteomes" id="UP000605148">
    <property type="component" value="Unassembled WGS sequence"/>
</dbReference>
<dbReference type="RefSeq" id="WP_150497721.1">
    <property type="nucleotide sequence ID" value="NZ_BMFA01000008.1"/>
</dbReference>
<evidence type="ECO:0000256" key="1">
    <source>
        <dbReference type="SAM" id="Coils"/>
    </source>
</evidence>
<sequence length="670" mass="69716">MTLNLQMLARLDASGVESGAREARQAIAGIGTSAKATSTDISNLSAAAKASLQAARGQGTAFQVAGQQAAGATRLAATEVNMLAQQISDGAIQVAGGQSLFTAILQQGSQVQFLLGSKGVNTIGGSLGLLKQGLIGFLNPLNLALVGLAGGAAAASALYRAIASDTSATQALEHQDQLIGQLAERYGEVEAALDRLQSRPSAAILALDTDALESQRDTLRSLIADIEQDVQRSLRIEANALSALAEPLTEDAALFRAFQGELRATADTFALAEAEADQLIGRLLELARTAPDTTSERAIRALITEARTADTGLLALVERLGEVEAALQGVGSAADSLGRIDGAANSRIGQTFGIFEDRTARDRLRSQLPKSRTGGPARRAEPDRIGDYLTTQDQSLERLRLEISLVGQSEAARRRALAALEAEIAIRGLGAQASETGAASLRDNARAIAEETLALEELETAWGVVQRSGEAAIRSLTTKLADGDLTGALRSVIQEVSQLGLQLAAINPLTNALFGTARPTLRAAGGILGGFLGSFDRGGPTGAGADSEVAGLVHRNEYVFDARSTARIGVPALEALRKSALGHSALRGYQTGGLVTTSALPLPVAARSNRSRPRGLDHGSDRFADHAADRALGGDVHVHITTPDIQSFRASRAQIAGEFARLAVRGNRNA</sequence>
<feature type="domain" description="Bacteriophage tail tape measure N-terminal" evidence="3">
    <location>
        <begin position="67"/>
        <end position="183"/>
    </location>
</feature>
<keyword evidence="1" id="KW-0175">Coiled coil</keyword>
<evidence type="ECO:0000313" key="4">
    <source>
        <dbReference type="EMBL" id="GGB55469.1"/>
    </source>
</evidence>
<keyword evidence="5" id="KW-1185">Reference proteome</keyword>
<evidence type="ECO:0000313" key="5">
    <source>
        <dbReference type="Proteomes" id="UP000605148"/>
    </source>
</evidence>
<evidence type="ECO:0000256" key="2">
    <source>
        <dbReference type="SAM" id="MobiDB-lite"/>
    </source>
</evidence>